<sequence length="178" mass="19136">MGLKTSFILLLLVLVHLQTLLAGGVGSFNVGGGGGGRRAMASNTLTNLGGLVYKYDKHKTKDKASDIKRIAQGPRQAKAGDDGLGFQFMLFLFILLAPKIKKLQMGLKTYFILLLLVLLHLQTLLAGGIGSFNVGGGGSGRHALTGNTLATFMGHRVQIRQTQNETQSQQYQKDSPRP</sequence>
<evidence type="ECO:0000313" key="4">
    <source>
        <dbReference type="Proteomes" id="UP000187203"/>
    </source>
</evidence>
<feature type="signal peptide" evidence="2">
    <location>
        <begin position="1"/>
        <end position="22"/>
    </location>
</feature>
<evidence type="ECO:0000256" key="1">
    <source>
        <dbReference type="SAM" id="Phobius"/>
    </source>
</evidence>
<feature type="transmembrane region" description="Helical" evidence="1">
    <location>
        <begin position="110"/>
        <end position="132"/>
    </location>
</feature>
<organism evidence="3 4">
    <name type="scientific">Corchorus olitorius</name>
    <dbReference type="NCBI Taxonomy" id="93759"/>
    <lineage>
        <taxon>Eukaryota</taxon>
        <taxon>Viridiplantae</taxon>
        <taxon>Streptophyta</taxon>
        <taxon>Embryophyta</taxon>
        <taxon>Tracheophyta</taxon>
        <taxon>Spermatophyta</taxon>
        <taxon>Magnoliopsida</taxon>
        <taxon>eudicotyledons</taxon>
        <taxon>Gunneridae</taxon>
        <taxon>Pentapetalae</taxon>
        <taxon>rosids</taxon>
        <taxon>malvids</taxon>
        <taxon>Malvales</taxon>
        <taxon>Malvaceae</taxon>
        <taxon>Grewioideae</taxon>
        <taxon>Apeibeae</taxon>
        <taxon>Corchorus</taxon>
    </lineage>
</organism>
<keyword evidence="1" id="KW-0472">Membrane</keyword>
<protein>
    <submittedName>
        <fullName evidence="3">Uncharacterized protein</fullName>
    </submittedName>
</protein>
<feature type="transmembrane region" description="Helical" evidence="1">
    <location>
        <begin position="83"/>
        <end position="98"/>
    </location>
</feature>
<reference evidence="4" key="1">
    <citation type="submission" date="2013-09" db="EMBL/GenBank/DDBJ databases">
        <title>Corchorus olitorius genome sequencing.</title>
        <authorList>
            <person name="Alam M."/>
            <person name="Haque M.S."/>
            <person name="Islam M.S."/>
            <person name="Emdad E.M."/>
            <person name="Islam M.M."/>
            <person name="Ahmed B."/>
            <person name="Halim A."/>
            <person name="Hossen Q.M.M."/>
            <person name="Hossain M.Z."/>
            <person name="Ahmed R."/>
            <person name="Khan M.M."/>
            <person name="Islam R."/>
            <person name="Rashid M.M."/>
            <person name="Khan S.A."/>
            <person name="Rahman M.S."/>
            <person name="Alam M."/>
            <person name="Yahiya A.S."/>
            <person name="Khan M.S."/>
            <person name="Azam M.S."/>
            <person name="Haque T."/>
            <person name="Lashkar M.Z.H."/>
            <person name="Akhand A.I."/>
            <person name="Morshed G."/>
            <person name="Roy S."/>
            <person name="Uddin K.S."/>
            <person name="Rabeya T."/>
            <person name="Hossain A.S."/>
            <person name="Chowdhury A."/>
            <person name="Snigdha A.R."/>
            <person name="Mortoza M.S."/>
            <person name="Matin S.A."/>
            <person name="Hoque S.M.E."/>
            <person name="Islam M.K."/>
            <person name="Roy D.K."/>
            <person name="Haider R."/>
            <person name="Moosa M.M."/>
            <person name="Elias S.M."/>
            <person name="Hasan A.M."/>
            <person name="Jahan S."/>
            <person name="Shafiuddin M."/>
            <person name="Mahmood N."/>
            <person name="Shommy N.S."/>
        </authorList>
    </citation>
    <scope>NUCLEOTIDE SEQUENCE [LARGE SCALE GENOMIC DNA]</scope>
    <source>
        <strain evidence="4">cv. O-4</strain>
    </source>
</reference>
<keyword evidence="2" id="KW-0732">Signal</keyword>
<proteinExistence type="predicted"/>
<keyword evidence="1" id="KW-1133">Transmembrane helix</keyword>
<dbReference type="AlphaFoldDB" id="A0A1R3KGQ8"/>
<dbReference type="Proteomes" id="UP000187203">
    <property type="component" value="Unassembled WGS sequence"/>
</dbReference>
<dbReference type="EMBL" id="AWUE01013660">
    <property type="protein sequence ID" value="OMP06272.1"/>
    <property type="molecule type" value="Genomic_DNA"/>
</dbReference>
<comment type="caution">
    <text evidence="3">The sequence shown here is derived from an EMBL/GenBank/DDBJ whole genome shotgun (WGS) entry which is preliminary data.</text>
</comment>
<keyword evidence="4" id="KW-1185">Reference proteome</keyword>
<feature type="chain" id="PRO_5012684062" evidence="2">
    <location>
        <begin position="23"/>
        <end position="178"/>
    </location>
</feature>
<evidence type="ECO:0000313" key="3">
    <source>
        <dbReference type="EMBL" id="OMP06272.1"/>
    </source>
</evidence>
<name>A0A1R3KGQ8_9ROSI</name>
<accession>A0A1R3KGQ8</accession>
<evidence type="ECO:0000256" key="2">
    <source>
        <dbReference type="SAM" id="SignalP"/>
    </source>
</evidence>
<keyword evidence="1" id="KW-0812">Transmembrane</keyword>
<gene>
    <name evidence="3" type="ORF">COLO4_08231</name>
</gene>